<dbReference type="GO" id="GO:0008270">
    <property type="term" value="F:zinc ion binding"/>
    <property type="evidence" value="ECO:0007669"/>
    <property type="project" value="UniProtKB-KW"/>
</dbReference>
<evidence type="ECO:0000256" key="3">
    <source>
        <dbReference type="ARBA" id="ARBA00022771"/>
    </source>
</evidence>
<keyword evidence="5" id="KW-0539">Nucleus</keyword>
<feature type="compositionally biased region" description="Polar residues" evidence="7">
    <location>
        <begin position="30"/>
        <end position="40"/>
    </location>
</feature>
<dbReference type="AlphaFoldDB" id="A0AAD6T3G9"/>
<keyword evidence="10" id="KW-1185">Reference proteome</keyword>
<dbReference type="GO" id="GO:0000981">
    <property type="term" value="F:DNA-binding transcription factor activity, RNA polymerase II-specific"/>
    <property type="evidence" value="ECO:0007669"/>
    <property type="project" value="TreeGrafter"/>
</dbReference>
<dbReference type="CDD" id="cd00202">
    <property type="entry name" value="ZnF_GATA"/>
    <property type="match status" value="1"/>
</dbReference>
<dbReference type="Pfam" id="PF00320">
    <property type="entry name" value="GATA"/>
    <property type="match status" value="1"/>
</dbReference>
<evidence type="ECO:0000256" key="7">
    <source>
        <dbReference type="SAM" id="MobiDB-lite"/>
    </source>
</evidence>
<evidence type="ECO:0000313" key="10">
    <source>
        <dbReference type="Proteomes" id="UP001218188"/>
    </source>
</evidence>
<dbReference type="PROSITE" id="PS00344">
    <property type="entry name" value="GATA_ZN_FINGER_1"/>
    <property type="match status" value="1"/>
</dbReference>
<protein>
    <recommendedName>
        <fullName evidence="8">GATA-type domain-containing protein</fullName>
    </recommendedName>
</protein>
<dbReference type="Proteomes" id="UP001218188">
    <property type="component" value="Unassembled WGS sequence"/>
</dbReference>
<dbReference type="GO" id="GO:0000122">
    <property type="term" value="P:negative regulation of transcription by RNA polymerase II"/>
    <property type="evidence" value="ECO:0007669"/>
    <property type="project" value="TreeGrafter"/>
</dbReference>
<dbReference type="SUPFAM" id="SSF57716">
    <property type="entry name" value="Glucocorticoid receptor-like (DNA-binding domain)"/>
    <property type="match status" value="1"/>
</dbReference>
<feature type="region of interest" description="Disordered" evidence="7">
    <location>
        <begin position="147"/>
        <end position="193"/>
    </location>
</feature>
<dbReference type="EMBL" id="JARJCM010000042">
    <property type="protein sequence ID" value="KAJ7036642.1"/>
    <property type="molecule type" value="Genomic_DNA"/>
</dbReference>
<feature type="region of interest" description="Disordered" evidence="7">
    <location>
        <begin position="232"/>
        <end position="308"/>
    </location>
</feature>
<dbReference type="Gene3D" id="3.30.50.10">
    <property type="entry name" value="Erythroid Transcription Factor GATA-1, subunit A"/>
    <property type="match status" value="1"/>
</dbReference>
<evidence type="ECO:0000256" key="4">
    <source>
        <dbReference type="ARBA" id="ARBA00022833"/>
    </source>
</evidence>
<dbReference type="InterPro" id="IPR039355">
    <property type="entry name" value="Transcription_factor_GATA"/>
</dbReference>
<reference evidence="9" key="1">
    <citation type="submission" date="2023-03" db="EMBL/GenBank/DDBJ databases">
        <title>Massive genome expansion in bonnet fungi (Mycena s.s.) driven by repeated elements and novel gene families across ecological guilds.</title>
        <authorList>
            <consortium name="Lawrence Berkeley National Laboratory"/>
            <person name="Harder C.B."/>
            <person name="Miyauchi S."/>
            <person name="Viragh M."/>
            <person name="Kuo A."/>
            <person name="Thoen E."/>
            <person name="Andreopoulos B."/>
            <person name="Lu D."/>
            <person name="Skrede I."/>
            <person name="Drula E."/>
            <person name="Henrissat B."/>
            <person name="Morin E."/>
            <person name="Kohler A."/>
            <person name="Barry K."/>
            <person name="LaButti K."/>
            <person name="Morin E."/>
            <person name="Salamov A."/>
            <person name="Lipzen A."/>
            <person name="Mereny Z."/>
            <person name="Hegedus B."/>
            <person name="Baldrian P."/>
            <person name="Stursova M."/>
            <person name="Weitz H."/>
            <person name="Taylor A."/>
            <person name="Grigoriev I.V."/>
            <person name="Nagy L.G."/>
            <person name="Martin F."/>
            <person name="Kauserud H."/>
        </authorList>
    </citation>
    <scope>NUCLEOTIDE SEQUENCE</scope>
    <source>
        <strain evidence="9">CBHHK200</strain>
    </source>
</reference>
<dbReference type="GO" id="GO:0045944">
    <property type="term" value="P:positive regulation of transcription by RNA polymerase II"/>
    <property type="evidence" value="ECO:0007669"/>
    <property type="project" value="TreeGrafter"/>
</dbReference>
<feature type="compositionally biased region" description="Low complexity" evidence="7">
    <location>
        <begin position="232"/>
        <end position="260"/>
    </location>
</feature>
<evidence type="ECO:0000256" key="6">
    <source>
        <dbReference type="PROSITE-ProRule" id="PRU00094"/>
    </source>
</evidence>
<feature type="region of interest" description="Disordered" evidence="7">
    <location>
        <begin position="1"/>
        <end position="66"/>
    </location>
</feature>
<feature type="non-terminal residue" evidence="9">
    <location>
        <position position="308"/>
    </location>
</feature>
<dbReference type="GO" id="GO:0005634">
    <property type="term" value="C:nucleus"/>
    <property type="evidence" value="ECO:0007669"/>
    <property type="project" value="UniProtKB-SubCell"/>
</dbReference>
<feature type="domain" description="GATA-type" evidence="8">
    <location>
        <begin position="92"/>
        <end position="131"/>
    </location>
</feature>
<feature type="compositionally biased region" description="Gly residues" evidence="7">
    <location>
        <begin position="261"/>
        <end position="275"/>
    </location>
</feature>
<keyword evidence="2" id="KW-0479">Metal-binding</keyword>
<dbReference type="InterPro" id="IPR013088">
    <property type="entry name" value="Znf_NHR/GATA"/>
</dbReference>
<feature type="compositionally biased region" description="Low complexity" evidence="7">
    <location>
        <begin position="166"/>
        <end position="193"/>
    </location>
</feature>
<dbReference type="PANTHER" id="PTHR10071:SF281">
    <property type="entry name" value="BOX A-BINDING FACTOR-RELATED"/>
    <property type="match status" value="1"/>
</dbReference>
<dbReference type="InterPro" id="IPR000679">
    <property type="entry name" value="Znf_GATA"/>
</dbReference>
<evidence type="ECO:0000313" key="9">
    <source>
        <dbReference type="EMBL" id="KAJ7036642.1"/>
    </source>
</evidence>
<organism evidence="9 10">
    <name type="scientific">Mycena alexandri</name>
    <dbReference type="NCBI Taxonomy" id="1745969"/>
    <lineage>
        <taxon>Eukaryota</taxon>
        <taxon>Fungi</taxon>
        <taxon>Dikarya</taxon>
        <taxon>Basidiomycota</taxon>
        <taxon>Agaricomycotina</taxon>
        <taxon>Agaricomycetes</taxon>
        <taxon>Agaricomycetidae</taxon>
        <taxon>Agaricales</taxon>
        <taxon>Marasmiineae</taxon>
        <taxon>Mycenaceae</taxon>
        <taxon>Mycena</taxon>
    </lineage>
</organism>
<evidence type="ECO:0000256" key="5">
    <source>
        <dbReference type="ARBA" id="ARBA00023242"/>
    </source>
</evidence>
<comment type="caution">
    <text evidence="9">The sequence shown here is derived from an EMBL/GenBank/DDBJ whole genome shotgun (WGS) entry which is preliminary data.</text>
</comment>
<dbReference type="SMART" id="SM00401">
    <property type="entry name" value="ZnF_GATA"/>
    <property type="match status" value="1"/>
</dbReference>
<evidence type="ECO:0000256" key="2">
    <source>
        <dbReference type="ARBA" id="ARBA00022723"/>
    </source>
</evidence>
<proteinExistence type="predicted"/>
<accession>A0AAD6T3G9</accession>
<gene>
    <name evidence="9" type="ORF">C8F04DRAFT_1036622</name>
</gene>
<name>A0AAD6T3G9_9AGAR</name>
<dbReference type="PANTHER" id="PTHR10071">
    <property type="entry name" value="TRANSCRIPTION FACTOR GATA FAMILY MEMBER"/>
    <property type="match status" value="1"/>
</dbReference>
<comment type="subcellular location">
    <subcellularLocation>
        <location evidence="1">Nucleus</location>
    </subcellularLocation>
</comment>
<feature type="compositionally biased region" description="Low complexity" evidence="7">
    <location>
        <begin position="147"/>
        <end position="158"/>
    </location>
</feature>
<feature type="compositionally biased region" description="Low complexity" evidence="7">
    <location>
        <begin position="295"/>
        <end position="308"/>
    </location>
</feature>
<feature type="compositionally biased region" description="Low complexity" evidence="7">
    <location>
        <begin position="41"/>
        <end position="54"/>
    </location>
</feature>
<dbReference type="GO" id="GO:0000978">
    <property type="term" value="F:RNA polymerase II cis-regulatory region sequence-specific DNA binding"/>
    <property type="evidence" value="ECO:0007669"/>
    <property type="project" value="TreeGrafter"/>
</dbReference>
<sequence length="308" mass="29742">MSSLMDPLRHRAPTPPDSQYTGSFGAPMTNGGSTNGSVHTNGPSAANGNGAANGTRKTSPGGESATTFVYSGGNNGGNAASGGAAAASRVPCINCGTLETPLWRRTPEGNPICNACGLYQKSRNMPRPASLSPTTSAHPAHPHTVASLAASASASAAGPNPPPAPSSTNANPPATHPAAYAASHSSAAHGNNNNNNSAAGGTCPGDGRCDGTGGTSACSGCPTWNNSASRASANAAAGSGHPPSGASSGNNQGSPQSQSTSGGGAGGGGIQGGQGQPEEPASMRQILNPTPPPGSTSQGGSPRPYRNS</sequence>
<dbReference type="PRINTS" id="PR00619">
    <property type="entry name" value="GATAZNFINGER"/>
</dbReference>
<keyword evidence="3 6" id="KW-0863">Zinc-finger</keyword>
<dbReference type="PROSITE" id="PS50114">
    <property type="entry name" value="GATA_ZN_FINGER_2"/>
    <property type="match status" value="1"/>
</dbReference>
<evidence type="ECO:0000256" key="1">
    <source>
        <dbReference type="ARBA" id="ARBA00004123"/>
    </source>
</evidence>
<keyword evidence="4" id="KW-0862">Zinc</keyword>
<evidence type="ECO:0000259" key="8">
    <source>
        <dbReference type="PROSITE" id="PS50114"/>
    </source>
</evidence>